<dbReference type="AlphaFoldDB" id="A0A2M7U7A3"/>
<protein>
    <recommendedName>
        <fullName evidence="3">Bacterial Ig-like domain-containing protein</fullName>
    </recommendedName>
</protein>
<proteinExistence type="predicted"/>
<reference evidence="2" key="1">
    <citation type="submission" date="2017-09" db="EMBL/GenBank/DDBJ databases">
        <title>Depth-based differentiation of microbial function through sediment-hosted aquifers and enrichment of novel symbionts in the deep terrestrial subsurface.</title>
        <authorList>
            <person name="Probst A.J."/>
            <person name="Ladd B."/>
            <person name="Jarett J.K."/>
            <person name="Geller-Mcgrath D.E."/>
            <person name="Sieber C.M.K."/>
            <person name="Emerson J.B."/>
            <person name="Anantharaman K."/>
            <person name="Thomas B.C."/>
            <person name="Malmstrom R."/>
            <person name="Stieglmeier M."/>
            <person name="Klingl A."/>
            <person name="Woyke T."/>
            <person name="Ryan C.M."/>
            <person name="Banfield J.F."/>
        </authorList>
    </citation>
    <scope>NUCLEOTIDE SEQUENCE [LARGE SCALE GENOMIC DNA]</scope>
</reference>
<dbReference type="Proteomes" id="UP000229506">
    <property type="component" value="Unassembled WGS sequence"/>
</dbReference>
<evidence type="ECO:0000313" key="2">
    <source>
        <dbReference type="Proteomes" id="UP000229506"/>
    </source>
</evidence>
<feature type="non-terminal residue" evidence="1">
    <location>
        <position position="1"/>
    </location>
</feature>
<sequence length="367" mass="40602">SGTWNDCSATDGTFDSTSENFNCNVSTTGLTDGSHTIRFRAYDDNISYTAISNYASASFTYDHTSPLIDWTDTTGNKKKYESTGNDNVFTLETLPTFIFTKSSDATAGLSKYQILVNDNVYIDNIDPVKPGDKDYREDDDKYIKYDGDNNILVHAKKDKDRLITGKAYKWKVRAVDSAGNSTDTTEKILRINTHEANFSHTWFPLTLLNIGGTDINFSSIAPDKIPSSLNISVTTPTFYGIAPVGSKVTLRIEKENDSNTGRDLVLNTTSSTNESSRFGINLTDKLNTKTEYFINLSAVNPQGDYVELPEFKLNVGGSGGTGILRNIEKIFKPKNVVPTSTKGVNHIVPPKAGDNVVKKHCFLWLCW</sequence>
<accession>A0A2M7U7A3</accession>
<comment type="caution">
    <text evidence="1">The sequence shown here is derived from an EMBL/GenBank/DDBJ whole genome shotgun (WGS) entry which is preliminary data.</text>
</comment>
<evidence type="ECO:0000313" key="1">
    <source>
        <dbReference type="EMBL" id="PIZ67117.1"/>
    </source>
</evidence>
<name>A0A2M7U7A3_9BACT</name>
<evidence type="ECO:0008006" key="3">
    <source>
        <dbReference type="Google" id="ProtNLM"/>
    </source>
</evidence>
<gene>
    <name evidence="1" type="ORF">COY12_02405</name>
</gene>
<organism evidence="1 2">
    <name type="scientific">Candidatus Roizmanbacteria bacterium CG_4_10_14_0_2_um_filter_33_96</name>
    <dbReference type="NCBI Taxonomy" id="1974821"/>
    <lineage>
        <taxon>Bacteria</taxon>
        <taxon>Candidatus Roizmaniibacteriota</taxon>
    </lineage>
</organism>
<dbReference type="EMBL" id="PFOF01000068">
    <property type="protein sequence ID" value="PIZ67117.1"/>
    <property type="molecule type" value="Genomic_DNA"/>
</dbReference>